<accession>A0A834G9R2</accession>
<keyword evidence="3" id="KW-1185">Reference proteome</keyword>
<evidence type="ECO:0000313" key="3">
    <source>
        <dbReference type="Proteomes" id="UP000626092"/>
    </source>
</evidence>
<dbReference type="SMART" id="SM00384">
    <property type="entry name" value="AT_hook"/>
    <property type="match status" value="2"/>
</dbReference>
<evidence type="ECO:0000256" key="1">
    <source>
        <dbReference type="SAM" id="MobiDB-lite"/>
    </source>
</evidence>
<protein>
    <submittedName>
        <fullName evidence="2">Uncharacterized protein</fullName>
    </submittedName>
</protein>
<dbReference type="OrthoDB" id="10499554at2759"/>
<dbReference type="InterPro" id="IPR017956">
    <property type="entry name" value="AT_hook_DNA-bd_motif"/>
</dbReference>
<dbReference type="GO" id="GO:0003677">
    <property type="term" value="F:DNA binding"/>
    <property type="evidence" value="ECO:0007669"/>
    <property type="project" value="InterPro"/>
</dbReference>
<dbReference type="Proteomes" id="UP000626092">
    <property type="component" value="Unassembled WGS sequence"/>
</dbReference>
<comment type="caution">
    <text evidence="2">The sequence shown here is derived from an EMBL/GenBank/DDBJ whole genome shotgun (WGS) entry which is preliminary data.</text>
</comment>
<sequence>MDSTNASAPLLQVEGETQLPPTLVETTIVKVEVTDTGKNENSVNGSGVGSGEGSVAVDGGGGEAGDVDSEVMVRRKRGRPRKHLVESRECLPSLQNIVPKRGRGRPPGIGKLQLLAAMGEDIFGRMLSVVQTSPRAVCILSAVEERTSRVAPNGHSKRRRVSTNQTVHSDLYINLEVSSGFTKKGPLGCSQRSTPVEESFNKSDSVHSDLYINLEVSSSSMAKGLVKNTSKVQAVSKDIPSWMGEFALLLSRCAEYLFSNSDTVSEYVLSSCCKEIIAGKTGIGGAIVK</sequence>
<dbReference type="AlphaFoldDB" id="A0A834G9R2"/>
<proteinExistence type="predicted"/>
<dbReference type="EMBL" id="WJXA01000010">
    <property type="protein sequence ID" value="KAF7129445.1"/>
    <property type="molecule type" value="Genomic_DNA"/>
</dbReference>
<organism evidence="2 3">
    <name type="scientific">Rhododendron simsii</name>
    <name type="common">Sims's rhododendron</name>
    <dbReference type="NCBI Taxonomy" id="118357"/>
    <lineage>
        <taxon>Eukaryota</taxon>
        <taxon>Viridiplantae</taxon>
        <taxon>Streptophyta</taxon>
        <taxon>Embryophyta</taxon>
        <taxon>Tracheophyta</taxon>
        <taxon>Spermatophyta</taxon>
        <taxon>Magnoliopsida</taxon>
        <taxon>eudicotyledons</taxon>
        <taxon>Gunneridae</taxon>
        <taxon>Pentapetalae</taxon>
        <taxon>asterids</taxon>
        <taxon>Ericales</taxon>
        <taxon>Ericaceae</taxon>
        <taxon>Ericoideae</taxon>
        <taxon>Rhodoreae</taxon>
        <taxon>Rhododendron</taxon>
    </lineage>
</organism>
<name>A0A834G9R2_RHOSS</name>
<feature type="compositionally biased region" description="Gly residues" evidence="1">
    <location>
        <begin position="46"/>
        <end position="64"/>
    </location>
</feature>
<reference evidence="2" key="1">
    <citation type="submission" date="2019-11" db="EMBL/GenBank/DDBJ databases">
        <authorList>
            <person name="Liu Y."/>
            <person name="Hou J."/>
            <person name="Li T.-Q."/>
            <person name="Guan C.-H."/>
            <person name="Wu X."/>
            <person name="Wu H.-Z."/>
            <person name="Ling F."/>
            <person name="Zhang R."/>
            <person name="Shi X.-G."/>
            <person name="Ren J.-P."/>
            <person name="Chen E.-F."/>
            <person name="Sun J.-M."/>
        </authorList>
    </citation>
    <scope>NUCLEOTIDE SEQUENCE</scope>
    <source>
        <strain evidence="2">Adult_tree_wgs_1</strain>
        <tissue evidence="2">Leaves</tissue>
    </source>
</reference>
<feature type="region of interest" description="Disordered" evidence="1">
    <location>
        <begin position="35"/>
        <end position="68"/>
    </location>
</feature>
<gene>
    <name evidence="2" type="ORF">RHSIM_Rhsim10G0095800</name>
</gene>
<evidence type="ECO:0000313" key="2">
    <source>
        <dbReference type="EMBL" id="KAF7129445.1"/>
    </source>
</evidence>